<reference evidence="4" key="1">
    <citation type="submission" date="2020-10" db="EMBL/GenBank/DDBJ databases">
        <title>Taxonomic study of unclassified bacteria belonging to the class Ktedonobacteria.</title>
        <authorList>
            <person name="Yabe S."/>
            <person name="Wang C.M."/>
            <person name="Zheng Y."/>
            <person name="Sakai Y."/>
            <person name="Cavaletti L."/>
            <person name="Monciardini P."/>
            <person name="Donadio S."/>
        </authorList>
    </citation>
    <scope>NUCLEOTIDE SEQUENCE</scope>
    <source>
        <strain evidence="4">ID150040</strain>
    </source>
</reference>
<feature type="domain" description="Response regulatory" evidence="3">
    <location>
        <begin position="26"/>
        <end position="139"/>
    </location>
</feature>
<protein>
    <recommendedName>
        <fullName evidence="3">Response regulatory domain-containing protein</fullName>
    </recommendedName>
</protein>
<evidence type="ECO:0000259" key="3">
    <source>
        <dbReference type="PROSITE" id="PS50110"/>
    </source>
</evidence>
<keyword evidence="5" id="KW-1185">Reference proteome</keyword>
<dbReference type="PROSITE" id="PS50110">
    <property type="entry name" value="RESPONSE_REGULATORY"/>
    <property type="match status" value="1"/>
</dbReference>
<keyword evidence="1 2" id="KW-0597">Phosphoprotein</keyword>
<evidence type="ECO:0000256" key="1">
    <source>
        <dbReference type="ARBA" id="ARBA00022553"/>
    </source>
</evidence>
<organism evidence="4 5">
    <name type="scientific">Reticulibacter mediterranei</name>
    <dbReference type="NCBI Taxonomy" id="2778369"/>
    <lineage>
        <taxon>Bacteria</taxon>
        <taxon>Bacillati</taxon>
        <taxon>Chloroflexota</taxon>
        <taxon>Ktedonobacteria</taxon>
        <taxon>Ktedonobacterales</taxon>
        <taxon>Reticulibacteraceae</taxon>
        <taxon>Reticulibacter</taxon>
    </lineage>
</organism>
<evidence type="ECO:0000313" key="5">
    <source>
        <dbReference type="Proteomes" id="UP000597444"/>
    </source>
</evidence>
<dbReference type="Proteomes" id="UP000597444">
    <property type="component" value="Unassembled WGS sequence"/>
</dbReference>
<accession>A0A8J3N0H8</accession>
<dbReference type="GO" id="GO:0000160">
    <property type="term" value="P:phosphorelay signal transduction system"/>
    <property type="evidence" value="ECO:0007669"/>
    <property type="project" value="InterPro"/>
</dbReference>
<dbReference type="PANTHER" id="PTHR44591">
    <property type="entry name" value="STRESS RESPONSE REGULATOR PROTEIN 1"/>
    <property type="match status" value="1"/>
</dbReference>
<dbReference type="EMBL" id="BNJK01000001">
    <property type="protein sequence ID" value="GHO92932.1"/>
    <property type="molecule type" value="Genomic_DNA"/>
</dbReference>
<evidence type="ECO:0000313" key="4">
    <source>
        <dbReference type="EMBL" id="GHO92932.1"/>
    </source>
</evidence>
<name>A0A8J3N0H8_9CHLR</name>
<dbReference type="RefSeq" id="WP_220203743.1">
    <property type="nucleotide sequence ID" value="NZ_BNJK01000001.1"/>
</dbReference>
<dbReference type="AlphaFoldDB" id="A0A8J3N0H8"/>
<dbReference type="SUPFAM" id="SSF52172">
    <property type="entry name" value="CheY-like"/>
    <property type="match status" value="1"/>
</dbReference>
<dbReference type="Pfam" id="PF00072">
    <property type="entry name" value="Response_reg"/>
    <property type="match status" value="1"/>
</dbReference>
<proteinExistence type="predicted"/>
<feature type="modified residue" description="4-aspartylphosphate" evidence="2">
    <location>
        <position position="76"/>
    </location>
</feature>
<comment type="caution">
    <text evidence="4">The sequence shown here is derived from an EMBL/GenBank/DDBJ whole genome shotgun (WGS) entry which is preliminary data.</text>
</comment>
<dbReference type="SMART" id="SM00448">
    <property type="entry name" value="REC"/>
    <property type="match status" value="1"/>
</dbReference>
<gene>
    <name evidence="4" type="ORF">KSF_029800</name>
</gene>
<dbReference type="Gene3D" id="3.40.50.2300">
    <property type="match status" value="1"/>
</dbReference>
<dbReference type="InterPro" id="IPR001789">
    <property type="entry name" value="Sig_transdc_resp-reg_receiver"/>
</dbReference>
<sequence>MIRRREQATENAGYIASVEERPAVRTMLIVEDDEYIGEVLVQAIVQETSYLAVLVPDGQAALHAAAEIKPSLFILDYQLPRMNGIELYDRLHAMPELGKVPAMMISARLPQRELEKRDILGMHKPLDLDEFLQAIDSLLQR</sequence>
<dbReference type="InterPro" id="IPR050595">
    <property type="entry name" value="Bact_response_regulator"/>
</dbReference>
<evidence type="ECO:0000256" key="2">
    <source>
        <dbReference type="PROSITE-ProRule" id="PRU00169"/>
    </source>
</evidence>
<dbReference type="PANTHER" id="PTHR44591:SF3">
    <property type="entry name" value="RESPONSE REGULATORY DOMAIN-CONTAINING PROTEIN"/>
    <property type="match status" value="1"/>
</dbReference>
<dbReference type="InterPro" id="IPR011006">
    <property type="entry name" value="CheY-like_superfamily"/>
</dbReference>